<dbReference type="EMBL" id="BMAU01021410">
    <property type="protein sequence ID" value="GFY33386.1"/>
    <property type="molecule type" value="Genomic_DNA"/>
</dbReference>
<gene>
    <name evidence="1" type="primary">NCL1_37773</name>
    <name evidence="1" type="ORF">TNCV_1898381</name>
</gene>
<dbReference type="Proteomes" id="UP000887159">
    <property type="component" value="Unassembled WGS sequence"/>
</dbReference>
<organism evidence="1 2">
    <name type="scientific">Trichonephila clavipes</name>
    <name type="common">Golden silk orbweaver</name>
    <name type="synonym">Nephila clavipes</name>
    <dbReference type="NCBI Taxonomy" id="2585209"/>
    <lineage>
        <taxon>Eukaryota</taxon>
        <taxon>Metazoa</taxon>
        <taxon>Ecdysozoa</taxon>
        <taxon>Arthropoda</taxon>
        <taxon>Chelicerata</taxon>
        <taxon>Arachnida</taxon>
        <taxon>Araneae</taxon>
        <taxon>Araneomorphae</taxon>
        <taxon>Entelegynae</taxon>
        <taxon>Araneoidea</taxon>
        <taxon>Nephilidae</taxon>
        <taxon>Trichonephila</taxon>
    </lineage>
</organism>
<keyword evidence="2" id="KW-1185">Reference proteome</keyword>
<evidence type="ECO:0000313" key="2">
    <source>
        <dbReference type="Proteomes" id="UP000887159"/>
    </source>
</evidence>
<comment type="caution">
    <text evidence="1">The sequence shown here is derived from an EMBL/GenBank/DDBJ whole genome shotgun (WGS) entry which is preliminary data.</text>
</comment>
<dbReference type="AlphaFoldDB" id="A0A8X6WG57"/>
<sequence>MGAVQCSGNDITVPLKSCTLPQLGEAVFLGGMGEVRRAIFSPGRVTLGVKAIPLCPAKNCSWQEHTILTRFRSGHFQTLTFSDGNKVFPTCLRCSVSQASPEHILDCLGLSKQDLYEDPLMVLDFLRVNEIRLGLAWLDMEMSNNNNII</sequence>
<accession>A0A8X6WG57</accession>
<reference evidence="1" key="1">
    <citation type="submission" date="2020-08" db="EMBL/GenBank/DDBJ databases">
        <title>Multicomponent nature underlies the extraordinary mechanical properties of spider dragline silk.</title>
        <authorList>
            <person name="Kono N."/>
            <person name="Nakamura H."/>
            <person name="Mori M."/>
            <person name="Yoshida Y."/>
            <person name="Ohtoshi R."/>
            <person name="Malay A.D."/>
            <person name="Moran D.A.P."/>
            <person name="Tomita M."/>
            <person name="Numata K."/>
            <person name="Arakawa K."/>
        </authorList>
    </citation>
    <scope>NUCLEOTIDE SEQUENCE</scope>
</reference>
<name>A0A8X6WG57_TRICX</name>
<protein>
    <submittedName>
        <fullName evidence="1">Uncharacterized protein</fullName>
    </submittedName>
</protein>
<proteinExistence type="predicted"/>
<evidence type="ECO:0000313" key="1">
    <source>
        <dbReference type="EMBL" id="GFY33386.1"/>
    </source>
</evidence>